<evidence type="ECO:0000256" key="1">
    <source>
        <dbReference type="ARBA" id="ARBA00001933"/>
    </source>
</evidence>
<dbReference type="Gene3D" id="3.40.640.10">
    <property type="entry name" value="Type I PLP-dependent aspartate aminotransferase-like (Major domain)"/>
    <property type="match status" value="1"/>
</dbReference>
<evidence type="ECO:0000259" key="3">
    <source>
        <dbReference type="Pfam" id="PF00155"/>
    </source>
</evidence>
<dbReference type="InterPro" id="IPR015421">
    <property type="entry name" value="PyrdxlP-dep_Trfase_major"/>
</dbReference>
<dbReference type="Proteomes" id="UP000000939">
    <property type="component" value="Chromosome"/>
</dbReference>
<comment type="cofactor">
    <cofactor evidence="1">
        <name>pyridoxal 5'-phosphate</name>
        <dbReference type="ChEBI" id="CHEBI:597326"/>
    </cofactor>
</comment>
<dbReference type="InterPro" id="IPR015422">
    <property type="entry name" value="PyrdxlP-dep_Trfase_small"/>
</dbReference>
<evidence type="ECO:0000256" key="2">
    <source>
        <dbReference type="ARBA" id="ARBA00022898"/>
    </source>
</evidence>
<dbReference type="InterPro" id="IPR015424">
    <property type="entry name" value="PyrdxlP-dep_Trfase"/>
</dbReference>
<dbReference type="PANTHER" id="PTHR42885">
    <property type="entry name" value="HISTIDINOL-PHOSPHATE AMINOTRANSFERASE-RELATED"/>
    <property type="match status" value="1"/>
</dbReference>
<keyword evidence="4" id="KW-0808">Transferase</keyword>
<dbReference type="AlphaFoldDB" id="D5V1R3"/>
<dbReference type="STRING" id="572480.Arnit_1843"/>
<proteinExistence type="predicted"/>
<keyword evidence="4" id="KW-0032">Aminotransferase</keyword>
<evidence type="ECO:0000313" key="5">
    <source>
        <dbReference type="Proteomes" id="UP000000939"/>
    </source>
</evidence>
<dbReference type="PANTHER" id="PTHR42885:SF1">
    <property type="entry name" value="THREONINE-PHOSPHATE DECARBOXYLASE"/>
    <property type="match status" value="1"/>
</dbReference>
<dbReference type="SUPFAM" id="SSF53383">
    <property type="entry name" value="PLP-dependent transferases"/>
    <property type="match status" value="1"/>
</dbReference>
<evidence type="ECO:0000313" key="4">
    <source>
        <dbReference type="EMBL" id="ADG93497.1"/>
    </source>
</evidence>
<reference evidence="4 5" key="1">
    <citation type="journal article" date="2010" name="Stand. Genomic Sci.">
        <title>Complete genome sequence of Arcobacter nitrofigilis type strain (CI).</title>
        <authorList>
            <person name="Pati A."/>
            <person name="Gronow S."/>
            <person name="Lapidus A."/>
            <person name="Copeland A."/>
            <person name="Glavina Del Rio T."/>
            <person name="Nolan M."/>
            <person name="Lucas S."/>
            <person name="Tice H."/>
            <person name="Cheng J.F."/>
            <person name="Han C."/>
            <person name="Chertkov O."/>
            <person name="Bruce D."/>
            <person name="Tapia R."/>
            <person name="Goodwin L."/>
            <person name="Pitluck S."/>
            <person name="Liolios K."/>
            <person name="Ivanova N."/>
            <person name="Mavromatis K."/>
            <person name="Chen A."/>
            <person name="Palaniappan K."/>
            <person name="Land M."/>
            <person name="Hauser L."/>
            <person name="Chang Y.J."/>
            <person name="Jeffries C.D."/>
            <person name="Detter J.C."/>
            <person name="Rohde M."/>
            <person name="Goker M."/>
            <person name="Bristow J."/>
            <person name="Eisen J.A."/>
            <person name="Markowitz V."/>
            <person name="Hugenholtz P."/>
            <person name="Klenk H.P."/>
            <person name="Kyrpides N.C."/>
        </authorList>
    </citation>
    <scope>NUCLEOTIDE SEQUENCE [LARGE SCALE GENOMIC DNA]</scope>
    <source>
        <strain evidence="5">ATCC 33309 / DSM 7299 / CCUG 15893 / LMG 7604 / NCTC 12251 / CI</strain>
    </source>
</reference>
<dbReference type="Pfam" id="PF00155">
    <property type="entry name" value="Aminotran_1_2"/>
    <property type="match status" value="1"/>
</dbReference>
<dbReference type="HOGENOM" id="CLU_017584_3_2_7"/>
<dbReference type="RefSeq" id="WP_013135642.1">
    <property type="nucleotide sequence ID" value="NC_014166.1"/>
</dbReference>
<dbReference type="OrthoDB" id="9813612at2"/>
<dbReference type="CDD" id="cd00609">
    <property type="entry name" value="AAT_like"/>
    <property type="match status" value="1"/>
</dbReference>
<dbReference type="InterPro" id="IPR004839">
    <property type="entry name" value="Aminotransferase_I/II_large"/>
</dbReference>
<dbReference type="GO" id="GO:0008483">
    <property type="term" value="F:transaminase activity"/>
    <property type="evidence" value="ECO:0007669"/>
    <property type="project" value="UniProtKB-KW"/>
</dbReference>
<organism evidence="4 5">
    <name type="scientific">Arcobacter nitrofigilis (strain ATCC 33309 / DSM 7299 / CCUG 15893 / LMG 7604 / NCTC 12251 / CI)</name>
    <name type="common">Campylobacter nitrofigilis</name>
    <dbReference type="NCBI Taxonomy" id="572480"/>
    <lineage>
        <taxon>Bacteria</taxon>
        <taxon>Pseudomonadati</taxon>
        <taxon>Campylobacterota</taxon>
        <taxon>Epsilonproteobacteria</taxon>
        <taxon>Campylobacterales</taxon>
        <taxon>Arcobacteraceae</taxon>
        <taxon>Arcobacter</taxon>
    </lineage>
</organism>
<sequence>MKSNNQFSHGGDILAFSKKIGSKPKEIIDLSSNINFLKPKIKTDLNNLDISNYPTYEKLYKIIAKKYSVKADEIELFNGGSSAIFSFFRYIDLKHCTIYSPAYLEYKKAAQTFGFKIDLINRFEQVNKKVKKNSLVIFVNPSTPDGKYYDLDKLFNSWLEKNCTIFVDESFLDFTNKKSIISKLKSYDKLYILKSMTKIYSSASIRVGTLISNAKNIKKIKDKEPLWKLSHFDSIYLQNAIKNRDFISETIKITKENKKYTIKHLQKFDFIKKIYKSQANYLLLELQDCNAQTLQDKLISYKIMIRDCSNFDFLNNSFVRVAIKDKKSMQKFIKALKNEFKCIL</sequence>
<protein>
    <submittedName>
        <fullName evidence="4">Aminotransferase class I and II</fullName>
    </submittedName>
</protein>
<dbReference type="GO" id="GO:0030170">
    <property type="term" value="F:pyridoxal phosphate binding"/>
    <property type="evidence" value="ECO:0007669"/>
    <property type="project" value="InterPro"/>
</dbReference>
<accession>D5V1R3</accession>
<gene>
    <name evidence="4" type="ordered locus">Arnit_1843</name>
</gene>
<dbReference type="eggNOG" id="COG0079">
    <property type="taxonomic scope" value="Bacteria"/>
</dbReference>
<dbReference type="EMBL" id="CP001999">
    <property type="protein sequence ID" value="ADG93497.1"/>
    <property type="molecule type" value="Genomic_DNA"/>
</dbReference>
<dbReference type="Gene3D" id="3.90.1150.10">
    <property type="entry name" value="Aspartate Aminotransferase, domain 1"/>
    <property type="match status" value="1"/>
</dbReference>
<name>D5V1R3_ARCNC</name>
<keyword evidence="2" id="KW-0663">Pyridoxal phosphate</keyword>
<feature type="domain" description="Aminotransferase class I/classII large" evidence="3">
    <location>
        <begin position="47"/>
        <end position="336"/>
    </location>
</feature>
<keyword evidence="5" id="KW-1185">Reference proteome</keyword>
<dbReference type="KEGG" id="ant:Arnit_1843"/>